<protein>
    <submittedName>
        <fullName evidence="2">(Mediterranean fruit fly) hypothetical protein</fullName>
    </submittedName>
</protein>
<dbReference type="Proteomes" id="UP000606786">
    <property type="component" value="Unassembled WGS sequence"/>
</dbReference>
<evidence type="ECO:0000313" key="3">
    <source>
        <dbReference type="Proteomes" id="UP000606786"/>
    </source>
</evidence>
<evidence type="ECO:0000313" key="2">
    <source>
        <dbReference type="EMBL" id="CAD7012340.1"/>
    </source>
</evidence>
<dbReference type="AlphaFoldDB" id="A0A811VAI6"/>
<keyword evidence="3" id="KW-1185">Reference proteome</keyword>
<gene>
    <name evidence="2" type="ORF">CCAP1982_LOCUS20434</name>
</gene>
<comment type="caution">
    <text evidence="2">The sequence shown here is derived from an EMBL/GenBank/DDBJ whole genome shotgun (WGS) entry which is preliminary data.</text>
</comment>
<feature type="compositionally biased region" description="Basic and acidic residues" evidence="1">
    <location>
        <begin position="76"/>
        <end position="101"/>
    </location>
</feature>
<feature type="region of interest" description="Disordered" evidence="1">
    <location>
        <begin position="75"/>
        <end position="103"/>
    </location>
</feature>
<proteinExistence type="predicted"/>
<reference evidence="2" key="1">
    <citation type="submission" date="2020-11" db="EMBL/GenBank/DDBJ databases">
        <authorList>
            <person name="Whitehead M."/>
        </authorList>
    </citation>
    <scope>NUCLEOTIDE SEQUENCE</scope>
    <source>
        <strain evidence="2">EGII</strain>
    </source>
</reference>
<sequence length="399" mass="44004">MQPTKRRLEKEGVTALTLRLKELKQLSEGQYTSEESNGEMLENSNTEHNYEIYPKKAKIATEHARTAPVTVPNNLKSKEHMPEVSTKERNTGDVSGEKENQARTTTTPIKTINTATVVPKSIQSAKPAAKTLKGAVKKKVNATPTAVKSIAAPPKMTVAPPPKIVKPTAQLKIVKPNKHTKETRGEHATIAHTHTHTLHNIKVNKLIIRVGDSSSEDEEVLRNQTLERCIGLAGIRTSTPDSLAYALNQNIYSSREYGTQMEATGSAKAQINEDISNASSAKEPALGESFEKKLENFLKNIRSKTHQPNDDSAAHAHARVRKISLSNSSAQTGTPTAVRSLPIASQEEYKRLVHRMKILEKQKHLKKMQKACSKTQKSIRKSSKVPQSGCIRRITLCSV</sequence>
<name>A0A811VAI6_CERCA</name>
<organism evidence="2 3">
    <name type="scientific">Ceratitis capitata</name>
    <name type="common">Mediterranean fruit fly</name>
    <name type="synonym">Tephritis capitata</name>
    <dbReference type="NCBI Taxonomy" id="7213"/>
    <lineage>
        <taxon>Eukaryota</taxon>
        <taxon>Metazoa</taxon>
        <taxon>Ecdysozoa</taxon>
        <taxon>Arthropoda</taxon>
        <taxon>Hexapoda</taxon>
        <taxon>Insecta</taxon>
        <taxon>Pterygota</taxon>
        <taxon>Neoptera</taxon>
        <taxon>Endopterygota</taxon>
        <taxon>Diptera</taxon>
        <taxon>Brachycera</taxon>
        <taxon>Muscomorpha</taxon>
        <taxon>Tephritoidea</taxon>
        <taxon>Tephritidae</taxon>
        <taxon>Ceratitis</taxon>
        <taxon>Ceratitis</taxon>
    </lineage>
</organism>
<accession>A0A811VAI6</accession>
<dbReference type="EMBL" id="CAJHJT010000056">
    <property type="protein sequence ID" value="CAD7012340.1"/>
    <property type="molecule type" value="Genomic_DNA"/>
</dbReference>
<evidence type="ECO:0000256" key="1">
    <source>
        <dbReference type="SAM" id="MobiDB-lite"/>
    </source>
</evidence>
<dbReference type="OrthoDB" id="8197317at2759"/>